<dbReference type="SUPFAM" id="SSF55781">
    <property type="entry name" value="GAF domain-like"/>
    <property type="match status" value="1"/>
</dbReference>
<dbReference type="EMBL" id="CP093443">
    <property type="protein sequence ID" value="UVI37337.1"/>
    <property type="molecule type" value="Genomic_DNA"/>
</dbReference>
<evidence type="ECO:0000313" key="7">
    <source>
        <dbReference type="Proteomes" id="UP001064879"/>
    </source>
</evidence>
<dbReference type="PROSITE" id="PS51078">
    <property type="entry name" value="ICLR_ED"/>
    <property type="match status" value="1"/>
</dbReference>
<reference evidence="6" key="1">
    <citation type="submission" date="2022-03" db="EMBL/GenBank/DDBJ databases">
        <title>Brevibacterium spongiae sp. nov., isolated from marine sponge.</title>
        <authorList>
            <person name="Li Z."/>
            <person name="Zhang M."/>
        </authorList>
    </citation>
    <scope>NUCLEOTIDE SEQUENCE</scope>
    <source>
        <strain evidence="6">WHS-Z9</strain>
    </source>
</reference>
<proteinExistence type="predicted"/>
<dbReference type="InterPro" id="IPR036388">
    <property type="entry name" value="WH-like_DNA-bd_sf"/>
</dbReference>
<protein>
    <submittedName>
        <fullName evidence="6">IclR family transcriptional regulator</fullName>
    </submittedName>
</protein>
<keyword evidence="3" id="KW-0804">Transcription</keyword>
<keyword evidence="7" id="KW-1185">Reference proteome</keyword>
<gene>
    <name evidence="6" type="ORF">L1F31_06735</name>
</gene>
<dbReference type="RefSeq" id="WP_265419879.1">
    <property type="nucleotide sequence ID" value="NZ_CP093443.1"/>
</dbReference>
<keyword evidence="2" id="KW-0238">DNA-binding</keyword>
<dbReference type="Proteomes" id="UP001064879">
    <property type="component" value="Chromosome"/>
</dbReference>
<dbReference type="Pfam" id="PF01614">
    <property type="entry name" value="IclR_C"/>
    <property type="match status" value="1"/>
</dbReference>
<dbReference type="Gene3D" id="3.30.450.40">
    <property type="match status" value="1"/>
</dbReference>
<sequence length="264" mass="29273">MEHIQRPATPAAGRTVTHKVLSLLTTFEEPRRSFTLTELAAAADVPLSTAHRLINELVEWEFLSRTPQGRYQLGLRIWEMGQNVGRQLRETASPFIQDLYSFTGETSQLAIRDGREVLYIDRVYGTERVPRASRVGGRLPMHSTAVGKVLLAFDEEWLSAAYLRQPMDQVAPRTVTNPALLSEQLEQIRENGYAITNEEQRPGACSIAVPVFHTGRIGSSIGLVVASEKAGTLTRHLPALQGISERIEAATARIPLETLLGSHR</sequence>
<dbReference type="PANTHER" id="PTHR30136:SF24">
    <property type="entry name" value="HTH-TYPE TRANSCRIPTIONAL REPRESSOR ALLR"/>
    <property type="match status" value="1"/>
</dbReference>
<dbReference type="SUPFAM" id="SSF46785">
    <property type="entry name" value="Winged helix' DNA-binding domain"/>
    <property type="match status" value="1"/>
</dbReference>
<dbReference type="PANTHER" id="PTHR30136">
    <property type="entry name" value="HELIX-TURN-HELIX TRANSCRIPTIONAL REGULATOR, ICLR FAMILY"/>
    <property type="match status" value="1"/>
</dbReference>
<dbReference type="InterPro" id="IPR014757">
    <property type="entry name" value="Tscrpt_reg_IclR_C"/>
</dbReference>
<name>A0ABY5SS08_9MICO</name>
<evidence type="ECO:0000259" key="5">
    <source>
        <dbReference type="PROSITE" id="PS51078"/>
    </source>
</evidence>
<dbReference type="InterPro" id="IPR029016">
    <property type="entry name" value="GAF-like_dom_sf"/>
</dbReference>
<evidence type="ECO:0000256" key="2">
    <source>
        <dbReference type="ARBA" id="ARBA00023125"/>
    </source>
</evidence>
<accession>A0ABY5SS08</accession>
<evidence type="ECO:0000256" key="1">
    <source>
        <dbReference type="ARBA" id="ARBA00023015"/>
    </source>
</evidence>
<dbReference type="InterPro" id="IPR005471">
    <property type="entry name" value="Tscrpt_reg_IclR_N"/>
</dbReference>
<evidence type="ECO:0000259" key="4">
    <source>
        <dbReference type="PROSITE" id="PS51077"/>
    </source>
</evidence>
<dbReference type="PROSITE" id="PS51077">
    <property type="entry name" value="HTH_ICLR"/>
    <property type="match status" value="1"/>
</dbReference>
<evidence type="ECO:0000256" key="3">
    <source>
        <dbReference type="ARBA" id="ARBA00023163"/>
    </source>
</evidence>
<dbReference type="InterPro" id="IPR036390">
    <property type="entry name" value="WH_DNA-bd_sf"/>
</dbReference>
<dbReference type="SMART" id="SM00346">
    <property type="entry name" value="HTH_ICLR"/>
    <property type="match status" value="1"/>
</dbReference>
<feature type="domain" description="IclR-ED" evidence="5">
    <location>
        <begin position="76"/>
        <end position="253"/>
    </location>
</feature>
<organism evidence="6 7">
    <name type="scientific">Brevibacterium spongiae</name>
    <dbReference type="NCBI Taxonomy" id="2909672"/>
    <lineage>
        <taxon>Bacteria</taxon>
        <taxon>Bacillati</taxon>
        <taxon>Actinomycetota</taxon>
        <taxon>Actinomycetes</taxon>
        <taxon>Micrococcales</taxon>
        <taxon>Brevibacteriaceae</taxon>
        <taxon>Brevibacterium</taxon>
    </lineage>
</organism>
<dbReference type="Pfam" id="PF09339">
    <property type="entry name" value="HTH_IclR"/>
    <property type="match status" value="1"/>
</dbReference>
<feature type="domain" description="HTH iclR-type" evidence="4">
    <location>
        <begin position="14"/>
        <end position="75"/>
    </location>
</feature>
<dbReference type="InterPro" id="IPR050707">
    <property type="entry name" value="HTH_MetabolicPath_Reg"/>
</dbReference>
<evidence type="ECO:0000313" key="6">
    <source>
        <dbReference type="EMBL" id="UVI37337.1"/>
    </source>
</evidence>
<dbReference type="Gene3D" id="1.10.10.10">
    <property type="entry name" value="Winged helix-like DNA-binding domain superfamily/Winged helix DNA-binding domain"/>
    <property type="match status" value="1"/>
</dbReference>
<keyword evidence="1" id="KW-0805">Transcription regulation</keyword>